<feature type="region of interest" description="Disordered" evidence="1">
    <location>
        <begin position="1"/>
        <end position="21"/>
    </location>
</feature>
<gene>
    <name evidence="2" type="ORF">Gorai_017326</name>
</gene>
<dbReference type="AlphaFoldDB" id="A0A7J8PBE6"/>
<sequence>MTIHSKSRMPRHLKETTCLVL</sequence>
<reference evidence="2 3" key="1">
    <citation type="journal article" date="2019" name="Genome Biol. Evol.">
        <title>Insights into the evolution of the New World diploid cottons (Gossypium, subgenus Houzingenia) based on genome sequencing.</title>
        <authorList>
            <person name="Grover C.E."/>
            <person name="Arick M.A. 2nd"/>
            <person name="Thrash A."/>
            <person name="Conover J.L."/>
            <person name="Sanders W.S."/>
            <person name="Peterson D.G."/>
            <person name="Frelichowski J.E."/>
            <person name="Scheffler J.A."/>
            <person name="Scheffler B.E."/>
            <person name="Wendel J.F."/>
        </authorList>
    </citation>
    <scope>NUCLEOTIDE SEQUENCE [LARGE SCALE GENOMIC DNA]</scope>
    <source>
        <strain evidence="2">8</strain>
        <tissue evidence="2">Leaf</tissue>
    </source>
</reference>
<feature type="compositionally biased region" description="Basic residues" evidence="1">
    <location>
        <begin position="1"/>
        <end position="11"/>
    </location>
</feature>
<accession>A0A7J8PBE6</accession>
<comment type="caution">
    <text evidence="2">The sequence shown here is derived from an EMBL/GenBank/DDBJ whole genome shotgun (WGS) entry which is preliminary data.</text>
</comment>
<name>A0A7J8PBE6_GOSRA</name>
<evidence type="ECO:0000256" key="1">
    <source>
        <dbReference type="SAM" id="MobiDB-lite"/>
    </source>
</evidence>
<proteinExistence type="predicted"/>
<evidence type="ECO:0000313" key="3">
    <source>
        <dbReference type="Proteomes" id="UP000593578"/>
    </source>
</evidence>
<organism evidence="2 3">
    <name type="scientific">Gossypium raimondii</name>
    <name type="common">Peruvian cotton</name>
    <name type="synonym">Gossypium klotzschianum subsp. raimondii</name>
    <dbReference type="NCBI Taxonomy" id="29730"/>
    <lineage>
        <taxon>Eukaryota</taxon>
        <taxon>Viridiplantae</taxon>
        <taxon>Streptophyta</taxon>
        <taxon>Embryophyta</taxon>
        <taxon>Tracheophyta</taxon>
        <taxon>Spermatophyta</taxon>
        <taxon>Magnoliopsida</taxon>
        <taxon>eudicotyledons</taxon>
        <taxon>Gunneridae</taxon>
        <taxon>Pentapetalae</taxon>
        <taxon>rosids</taxon>
        <taxon>malvids</taxon>
        <taxon>Malvales</taxon>
        <taxon>Malvaceae</taxon>
        <taxon>Malvoideae</taxon>
        <taxon>Gossypium</taxon>
    </lineage>
</organism>
<dbReference type="EMBL" id="JABEZZ010000005">
    <property type="protein sequence ID" value="MBA0586591.1"/>
    <property type="molecule type" value="Genomic_DNA"/>
</dbReference>
<protein>
    <submittedName>
        <fullName evidence="2">Uncharacterized protein</fullName>
    </submittedName>
</protein>
<evidence type="ECO:0000313" key="2">
    <source>
        <dbReference type="EMBL" id="MBA0586591.1"/>
    </source>
</evidence>
<dbReference type="Proteomes" id="UP000593578">
    <property type="component" value="Unassembled WGS sequence"/>
</dbReference>